<dbReference type="AlphaFoldDB" id="A0A5N5I0C6"/>
<dbReference type="Proteomes" id="UP000327157">
    <property type="component" value="Unassembled WGS sequence"/>
</dbReference>
<evidence type="ECO:0000313" key="2">
    <source>
        <dbReference type="EMBL" id="KAB2631852.1"/>
    </source>
</evidence>
<feature type="compositionally biased region" description="Polar residues" evidence="1">
    <location>
        <begin position="1"/>
        <end position="22"/>
    </location>
</feature>
<reference evidence="2 3" key="2">
    <citation type="submission" date="2019-11" db="EMBL/GenBank/DDBJ databases">
        <title>A de novo genome assembly of a pear dwarfing rootstock.</title>
        <authorList>
            <person name="Wang F."/>
            <person name="Wang J."/>
            <person name="Li S."/>
            <person name="Zhang Y."/>
            <person name="Fang M."/>
            <person name="Ma L."/>
            <person name="Zhao Y."/>
            <person name="Jiang S."/>
        </authorList>
    </citation>
    <scope>NUCLEOTIDE SEQUENCE [LARGE SCALE GENOMIC DNA]</scope>
    <source>
        <strain evidence="2">S2</strain>
        <tissue evidence="2">Leaf</tissue>
    </source>
</reference>
<keyword evidence="3" id="KW-1185">Reference proteome</keyword>
<accession>A0A5N5I0C6</accession>
<organism evidence="2 3">
    <name type="scientific">Pyrus ussuriensis x Pyrus communis</name>
    <dbReference type="NCBI Taxonomy" id="2448454"/>
    <lineage>
        <taxon>Eukaryota</taxon>
        <taxon>Viridiplantae</taxon>
        <taxon>Streptophyta</taxon>
        <taxon>Embryophyta</taxon>
        <taxon>Tracheophyta</taxon>
        <taxon>Spermatophyta</taxon>
        <taxon>Magnoliopsida</taxon>
        <taxon>eudicotyledons</taxon>
        <taxon>Gunneridae</taxon>
        <taxon>Pentapetalae</taxon>
        <taxon>rosids</taxon>
        <taxon>fabids</taxon>
        <taxon>Rosales</taxon>
        <taxon>Rosaceae</taxon>
        <taxon>Amygdaloideae</taxon>
        <taxon>Maleae</taxon>
        <taxon>Pyrus</taxon>
    </lineage>
</organism>
<reference evidence="2 3" key="1">
    <citation type="submission" date="2019-09" db="EMBL/GenBank/DDBJ databases">
        <authorList>
            <person name="Ou C."/>
        </authorList>
    </citation>
    <scope>NUCLEOTIDE SEQUENCE [LARGE SCALE GENOMIC DNA]</scope>
    <source>
        <strain evidence="2">S2</strain>
        <tissue evidence="2">Leaf</tissue>
    </source>
</reference>
<proteinExistence type="predicted"/>
<name>A0A5N5I0C6_9ROSA</name>
<sequence length="62" mass="6919">MEAMQRQQQGSTNHSIEANLNSVEKAATSATREAGAQRMLWQKALDACGMWIMTTPRIRKAL</sequence>
<gene>
    <name evidence="2" type="ORF">D8674_038641</name>
</gene>
<evidence type="ECO:0000313" key="3">
    <source>
        <dbReference type="Proteomes" id="UP000327157"/>
    </source>
</evidence>
<protein>
    <submittedName>
        <fullName evidence="2">Uncharacterized protein</fullName>
    </submittedName>
</protein>
<feature type="region of interest" description="Disordered" evidence="1">
    <location>
        <begin position="1"/>
        <end position="35"/>
    </location>
</feature>
<dbReference type="EMBL" id="SMOL01000135">
    <property type="protein sequence ID" value="KAB2631852.1"/>
    <property type="molecule type" value="Genomic_DNA"/>
</dbReference>
<evidence type="ECO:0000256" key="1">
    <source>
        <dbReference type="SAM" id="MobiDB-lite"/>
    </source>
</evidence>
<comment type="caution">
    <text evidence="2">The sequence shown here is derived from an EMBL/GenBank/DDBJ whole genome shotgun (WGS) entry which is preliminary data.</text>
</comment>